<comment type="subunit">
    <text evidence="16">Composed of six subunits; NqrA, NqrB, NqrC, NqrD, NqrE and NqrF.</text>
</comment>
<dbReference type="PIRSF" id="PIRSF016055">
    <property type="entry name" value="NADH-UbQ_OxRdtase_B_su"/>
    <property type="match status" value="1"/>
</dbReference>
<evidence type="ECO:0000256" key="11">
    <source>
        <dbReference type="ARBA" id="ARBA00023053"/>
    </source>
</evidence>
<feature type="transmembrane region" description="Helical" evidence="16">
    <location>
        <begin position="147"/>
        <end position="166"/>
    </location>
</feature>
<feature type="transmembrane region" description="Helical" evidence="16">
    <location>
        <begin position="248"/>
        <end position="275"/>
    </location>
</feature>
<proteinExistence type="inferred from homology"/>
<sequence>MGLKTFLEKQSENFGKGGRYSLFYPIFEMVDTFLYTPSEVNKGSVHIRDRIDLKRIMSIVVIALIPCVFMALLNTGFQANLAAGNLPGGAGGWRFDVLQMLGLSPDSSSFFSNIVLGALYFLPLYIMTLIVGGFWEVLFAVVRKHEIAEAFLVTSLLYPLILPPGVPLRQAAVALSLGIVLGKEIFGGTGRNVVNPALISRAMLFFSYPASMSGDKVWVAVDGVTKATPLTYASHSGMSGMQYSLWDAFIGFVPGSMGETSALACLIGAFILIVTGIGSWRIMLSMLIGMLCFTGLFYIIGSDTNPMFNVSPVWHLVSGGFAFGLVFMATDPVSAAITQTGKYIYGFLIGGLTALIRVVNPAFPEGVMLAIIFGNIFAPIIDNYVINANIKRRMRRNEA</sequence>
<evidence type="ECO:0000256" key="2">
    <source>
        <dbReference type="ARBA" id="ARBA00022475"/>
    </source>
</evidence>
<dbReference type="Pfam" id="PF03116">
    <property type="entry name" value="NQR2_RnfD_RnfE"/>
    <property type="match status" value="1"/>
</dbReference>
<dbReference type="NCBIfam" id="TIGR01937">
    <property type="entry name" value="nqrB"/>
    <property type="match status" value="1"/>
</dbReference>
<comment type="similarity">
    <text evidence="16">Belongs to the NqrB/RnfD family.</text>
</comment>
<evidence type="ECO:0000256" key="10">
    <source>
        <dbReference type="ARBA" id="ARBA00023027"/>
    </source>
</evidence>
<evidence type="ECO:0000313" key="18">
    <source>
        <dbReference type="EMBL" id="HCW93972.1"/>
    </source>
</evidence>
<feature type="modified residue" description="FMN phosphoryl threonine" evidence="16 17">
    <location>
        <position position="228"/>
    </location>
</feature>
<accession>A0A3D5QFP1</accession>
<evidence type="ECO:0000256" key="1">
    <source>
        <dbReference type="ARBA" id="ARBA00022448"/>
    </source>
</evidence>
<keyword evidence="6 16" id="KW-0288">FMN</keyword>
<dbReference type="PANTHER" id="PTHR30578">
    <property type="entry name" value="ELECTRON TRANSPORT COMPLEX PROTEIN RNFD"/>
    <property type="match status" value="1"/>
</dbReference>
<keyword evidence="3" id="KW-0997">Cell inner membrane</keyword>
<comment type="function">
    <text evidence="16">NQR complex catalyzes the reduction of ubiquinone-1 to ubiquinol by two successive reactions, coupled with the transport of Na(+) ions from the cytoplasm to the periplasm. NqrA to NqrE are probably involved in the second step, the conversion of ubisemiquinone to ubiquinol.</text>
</comment>
<evidence type="ECO:0000256" key="12">
    <source>
        <dbReference type="ARBA" id="ARBA00023065"/>
    </source>
</evidence>
<comment type="cofactor">
    <cofactor evidence="16 17">
        <name>FMN</name>
        <dbReference type="ChEBI" id="CHEBI:58210"/>
    </cofactor>
</comment>
<reference evidence="18 19" key="1">
    <citation type="journal article" date="2018" name="Nat. Biotechnol.">
        <title>A standardized bacterial taxonomy based on genome phylogeny substantially revises the tree of life.</title>
        <authorList>
            <person name="Parks D.H."/>
            <person name="Chuvochina M."/>
            <person name="Waite D.W."/>
            <person name="Rinke C."/>
            <person name="Skarshewski A."/>
            <person name="Chaumeil P.A."/>
            <person name="Hugenholtz P."/>
        </authorList>
    </citation>
    <scope>NUCLEOTIDE SEQUENCE [LARGE SCALE GENOMIC DNA]</scope>
    <source>
        <strain evidence="18">UBA8672</strain>
    </source>
</reference>
<dbReference type="Proteomes" id="UP000262325">
    <property type="component" value="Unassembled WGS sequence"/>
</dbReference>
<dbReference type="GO" id="GO:0055085">
    <property type="term" value="P:transmembrane transport"/>
    <property type="evidence" value="ECO:0007669"/>
    <property type="project" value="InterPro"/>
</dbReference>
<keyword evidence="13 16" id="KW-0830">Ubiquinone</keyword>
<name>A0A3D5QFP1_FLESI</name>
<keyword evidence="9 16" id="KW-1133">Transmembrane helix</keyword>
<dbReference type="InterPro" id="IPR010966">
    <property type="entry name" value="NqrB"/>
</dbReference>
<evidence type="ECO:0000256" key="14">
    <source>
        <dbReference type="ARBA" id="ARBA00023136"/>
    </source>
</evidence>
<dbReference type="InterPro" id="IPR004338">
    <property type="entry name" value="NqrB/RnfD"/>
</dbReference>
<evidence type="ECO:0000256" key="9">
    <source>
        <dbReference type="ARBA" id="ARBA00022989"/>
    </source>
</evidence>
<dbReference type="NCBIfam" id="NF003756">
    <property type="entry name" value="PRK05349.1"/>
    <property type="match status" value="1"/>
</dbReference>
<organism evidence="18 19">
    <name type="scientific">Flexistipes sinusarabici</name>
    <dbReference type="NCBI Taxonomy" id="2352"/>
    <lineage>
        <taxon>Bacteria</taxon>
        <taxon>Pseudomonadati</taxon>
        <taxon>Deferribacterota</taxon>
        <taxon>Deferribacteres</taxon>
        <taxon>Deferribacterales</taxon>
        <taxon>Flexistipitaceae</taxon>
        <taxon>Flexistipes</taxon>
    </lineage>
</organism>
<comment type="catalytic activity">
    <reaction evidence="16">
        <text>a ubiquinone + n Na(+)(in) + NADH + H(+) = a ubiquinol + n Na(+)(out) + NAD(+)</text>
        <dbReference type="Rhea" id="RHEA:47748"/>
        <dbReference type="Rhea" id="RHEA-COMP:9565"/>
        <dbReference type="Rhea" id="RHEA-COMP:9566"/>
        <dbReference type="ChEBI" id="CHEBI:15378"/>
        <dbReference type="ChEBI" id="CHEBI:16389"/>
        <dbReference type="ChEBI" id="CHEBI:17976"/>
        <dbReference type="ChEBI" id="CHEBI:29101"/>
        <dbReference type="ChEBI" id="CHEBI:57540"/>
        <dbReference type="ChEBI" id="CHEBI:57945"/>
        <dbReference type="EC" id="7.2.1.1"/>
    </reaction>
</comment>
<evidence type="ECO:0000256" key="3">
    <source>
        <dbReference type="ARBA" id="ARBA00022519"/>
    </source>
</evidence>
<evidence type="ECO:0000256" key="17">
    <source>
        <dbReference type="PIRSR" id="PIRSR016055-50"/>
    </source>
</evidence>
<dbReference type="EC" id="7.2.1.1" evidence="16"/>
<dbReference type="EMBL" id="DPPF01000210">
    <property type="protein sequence ID" value="HCW93972.1"/>
    <property type="molecule type" value="Genomic_DNA"/>
</dbReference>
<evidence type="ECO:0000256" key="6">
    <source>
        <dbReference type="ARBA" id="ARBA00022643"/>
    </source>
</evidence>
<feature type="transmembrane region" description="Helical" evidence="16">
    <location>
        <begin position="282"/>
        <end position="301"/>
    </location>
</feature>
<keyword evidence="14 16" id="KW-0472">Membrane</keyword>
<keyword evidence="10 16" id="KW-0520">NAD</keyword>
<keyword evidence="4 16" id="KW-0597">Phosphoprotein</keyword>
<dbReference type="GO" id="GO:0022904">
    <property type="term" value="P:respiratory electron transport chain"/>
    <property type="evidence" value="ECO:0007669"/>
    <property type="project" value="InterPro"/>
</dbReference>
<evidence type="ECO:0000313" key="19">
    <source>
        <dbReference type="Proteomes" id="UP000262325"/>
    </source>
</evidence>
<dbReference type="AlphaFoldDB" id="A0A3D5QFP1"/>
<evidence type="ECO:0000256" key="4">
    <source>
        <dbReference type="ARBA" id="ARBA00022553"/>
    </source>
</evidence>
<dbReference type="GO" id="GO:0005886">
    <property type="term" value="C:plasma membrane"/>
    <property type="evidence" value="ECO:0007669"/>
    <property type="project" value="UniProtKB-SubCell"/>
</dbReference>
<evidence type="ECO:0000256" key="8">
    <source>
        <dbReference type="ARBA" id="ARBA00022967"/>
    </source>
</evidence>
<feature type="transmembrane region" description="Helical" evidence="16">
    <location>
        <begin position="110"/>
        <end position="135"/>
    </location>
</feature>
<feature type="transmembrane region" description="Helical" evidence="16">
    <location>
        <begin position="343"/>
        <end position="360"/>
    </location>
</feature>
<keyword evidence="2 16" id="KW-1003">Cell membrane</keyword>
<feature type="transmembrane region" description="Helical" evidence="16">
    <location>
        <begin position="366"/>
        <end position="386"/>
    </location>
</feature>
<dbReference type="GO" id="GO:0010181">
    <property type="term" value="F:FMN binding"/>
    <property type="evidence" value="ECO:0007669"/>
    <property type="project" value="InterPro"/>
</dbReference>
<keyword evidence="12 16" id="KW-0406">Ion transport</keyword>
<keyword evidence="15 16" id="KW-0739">Sodium transport</keyword>
<evidence type="ECO:0000256" key="15">
    <source>
        <dbReference type="ARBA" id="ARBA00023201"/>
    </source>
</evidence>
<keyword evidence="7 16" id="KW-0812">Transmembrane</keyword>
<gene>
    <name evidence="16" type="primary">nqrB</name>
    <name evidence="18" type="ORF">DHM44_09855</name>
</gene>
<evidence type="ECO:0000256" key="13">
    <source>
        <dbReference type="ARBA" id="ARBA00023075"/>
    </source>
</evidence>
<comment type="caution">
    <text evidence="18">The sequence shown here is derived from an EMBL/GenBank/DDBJ whole genome shotgun (WGS) entry which is preliminary data.</text>
</comment>
<dbReference type="GO" id="GO:0006814">
    <property type="term" value="P:sodium ion transport"/>
    <property type="evidence" value="ECO:0007669"/>
    <property type="project" value="UniProtKB-UniRule"/>
</dbReference>
<dbReference type="HAMAP" id="MF_00426">
    <property type="entry name" value="NqrB"/>
    <property type="match status" value="1"/>
</dbReference>
<evidence type="ECO:0000256" key="16">
    <source>
        <dbReference type="HAMAP-Rule" id="MF_00426"/>
    </source>
</evidence>
<keyword evidence="1 16" id="KW-0813">Transport</keyword>
<keyword evidence="8 16" id="KW-1278">Translocase</keyword>
<feature type="transmembrane region" description="Helical" evidence="16">
    <location>
        <begin position="56"/>
        <end position="77"/>
    </location>
</feature>
<evidence type="ECO:0000256" key="7">
    <source>
        <dbReference type="ARBA" id="ARBA00022692"/>
    </source>
</evidence>
<dbReference type="PANTHER" id="PTHR30578:SF1">
    <property type="entry name" value="NA(+)-TRANSLOCATING NADH-QUINONE REDUCTASE SUBUNIT B"/>
    <property type="match status" value="1"/>
</dbReference>
<comment type="subcellular location">
    <subcellularLocation>
        <location evidence="16">Cell membrane</location>
        <topology evidence="16">Multi-pass membrane protein</topology>
    </subcellularLocation>
</comment>
<keyword evidence="11 16" id="KW-0915">Sodium</keyword>
<evidence type="ECO:0000256" key="5">
    <source>
        <dbReference type="ARBA" id="ARBA00022630"/>
    </source>
</evidence>
<feature type="transmembrane region" description="Helical" evidence="16">
    <location>
        <begin position="313"/>
        <end position="331"/>
    </location>
</feature>
<protein>
    <recommendedName>
        <fullName evidence="16">Na(+)-translocating NADH-quinone reductase subunit B</fullName>
        <shortName evidence="16">Na(+)-NQR subunit B</shortName>
        <shortName evidence="16">Na(+)-translocating NQR subunit B</shortName>
        <ecNumber evidence="16">7.2.1.1</ecNumber>
    </recommendedName>
    <alternativeName>
        <fullName evidence="16">NQR complex subunit B</fullName>
    </alternativeName>
    <alternativeName>
        <fullName evidence="16">NQR-1 subunit B</fullName>
    </alternativeName>
</protein>
<dbReference type="GO" id="GO:0016655">
    <property type="term" value="F:oxidoreductase activity, acting on NAD(P)H, quinone or similar compound as acceptor"/>
    <property type="evidence" value="ECO:0007669"/>
    <property type="project" value="UniProtKB-UniRule"/>
</dbReference>
<keyword evidence="5 16" id="KW-0285">Flavoprotein</keyword>